<keyword evidence="2" id="KW-1185">Reference proteome</keyword>
<dbReference type="AlphaFoldDB" id="A0A0K0FRP8"/>
<reference evidence="2" key="1">
    <citation type="submission" date="2014-07" db="EMBL/GenBank/DDBJ databases">
        <authorList>
            <person name="Martin A.A"/>
            <person name="De Silva N."/>
        </authorList>
    </citation>
    <scope>NUCLEOTIDE SEQUENCE</scope>
</reference>
<evidence type="ECO:0000256" key="1">
    <source>
        <dbReference type="SAM" id="MobiDB-lite"/>
    </source>
</evidence>
<feature type="region of interest" description="Disordered" evidence="1">
    <location>
        <begin position="17"/>
        <end position="37"/>
    </location>
</feature>
<evidence type="ECO:0000313" key="2">
    <source>
        <dbReference type="Proteomes" id="UP000035680"/>
    </source>
</evidence>
<evidence type="ECO:0000313" key="3">
    <source>
        <dbReference type="WBParaSite" id="SVE_1274900.1"/>
    </source>
</evidence>
<protein>
    <submittedName>
        <fullName evidence="3">Uncharacterized protein</fullName>
    </submittedName>
</protein>
<organism evidence="2 3">
    <name type="scientific">Strongyloides venezuelensis</name>
    <name type="common">Threadworm</name>
    <dbReference type="NCBI Taxonomy" id="75913"/>
    <lineage>
        <taxon>Eukaryota</taxon>
        <taxon>Metazoa</taxon>
        <taxon>Ecdysozoa</taxon>
        <taxon>Nematoda</taxon>
        <taxon>Chromadorea</taxon>
        <taxon>Rhabditida</taxon>
        <taxon>Tylenchina</taxon>
        <taxon>Panagrolaimomorpha</taxon>
        <taxon>Strongyloidoidea</taxon>
        <taxon>Strongyloididae</taxon>
        <taxon>Strongyloides</taxon>
    </lineage>
</organism>
<dbReference type="Proteomes" id="UP000035680">
    <property type="component" value="Unassembled WGS sequence"/>
</dbReference>
<proteinExistence type="predicted"/>
<sequence length="107" mass="12863">MFSKYLGFKIQSKIEGRQSSEFKKNNDEKWKDRSSYPVNSMFNEGQEDYYREDKLHPRIDKSKVLYKSNRVTKIQPDGTNNNRQCNWTSDAKIKFAFVNNKDEIRRK</sequence>
<reference evidence="3" key="2">
    <citation type="submission" date="2015-08" db="UniProtKB">
        <authorList>
            <consortium name="WormBaseParasite"/>
        </authorList>
    </citation>
    <scope>IDENTIFICATION</scope>
</reference>
<name>A0A0K0FRP8_STRVS</name>
<feature type="compositionally biased region" description="Basic and acidic residues" evidence="1">
    <location>
        <begin position="17"/>
        <end position="34"/>
    </location>
</feature>
<dbReference type="WBParaSite" id="SVE_1274900.1">
    <property type="protein sequence ID" value="SVE_1274900.1"/>
    <property type="gene ID" value="SVE_1274900"/>
</dbReference>
<accession>A0A0K0FRP8</accession>